<dbReference type="RefSeq" id="XP_006824238.1">
    <property type="nucleotide sequence ID" value="XM_006824175.1"/>
</dbReference>
<feature type="compositionally biased region" description="Basic and acidic residues" evidence="2">
    <location>
        <begin position="537"/>
        <end position="547"/>
    </location>
</feature>
<evidence type="ECO:0000313" key="3">
    <source>
        <dbReference type="Proteomes" id="UP000694865"/>
    </source>
</evidence>
<protein>
    <submittedName>
        <fullName evidence="4">Early endosome antigen 1-like</fullName>
    </submittedName>
</protein>
<evidence type="ECO:0000256" key="1">
    <source>
        <dbReference type="SAM" id="Coils"/>
    </source>
</evidence>
<dbReference type="GeneID" id="102802292"/>
<evidence type="ECO:0000256" key="2">
    <source>
        <dbReference type="SAM" id="MobiDB-lite"/>
    </source>
</evidence>
<accession>A0ABM0MW47</accession>
<reference evidence="4" key="1">
    <citation type="submission" date="2025-08" db="UniProtKB">
        <authorList>
            <consortium name="RefSeq"/>
        </authorList>
    </citation>
    <scope>IDENTIFICATION</scope>
    <source>
        <tissue evidence="4">Testes</tissue>
    </source>
</reference>
<feature type="region of interest" description="Disordered" evidence="2">
    <location>
        <begin position="534"/>
        <end position="555"/>
    </location>
</feature>
<sequence length="555" mass="64586">MDERMKEIRREYMRFVRSDDSYMKQLMNTSYFLYPEVINEAEIISLNFKRKEDRPGYVFDLFMKTEDGCSKITKILTETKKSVKPDVSAPSKSQKPKVEVLLEAIAQGQSELFQGQQEIKDEMVNFKMGQQELKKEIKYTKESVQSLRSDILKLETSMETKILSIQEQLDALKKAVSQGQKERNKINDQILKMSEEVTQLKEEYQSVIAKIDVLQQKQVATDDIFRQFFDQSKTLLNTKGDVWTAIEDLRENINKLKMRFDVECKTLQQRLEMMNLHDKGTLIKKVFGKDAERVQDSAVHFRTKKTKSKVNIKGITEPCKPLEDTERAEGLSLESFVISICKCTQKHAEKVEDSGMFEYIKNAFKEQAQNFDAVHQKFDEVQKNIDTVRQEIKGDLKSIKESFHKDVSRLETMLEQNMLSVEKQFADFKKDTSLGQAEIQACVSEMMEKYAQLIKQFDSIKGRIDELEKDQASEIDITKQIVAQLKTINKKLESKDELCTEIEKLRQKVEELQLVIMNNCSELHKRLDTLTLDEKDEAPQRDSKPIQESDINFNT</sequence>
<proteinExistence type="predicted"/>
<gene>
    <name evidence="4" type="primary">LOC102802292</name>
</gene>
<feature type="coiled-coil region" evidence="1">
    <location>
        <begin position="162"/>
        <end position="217"/>
    </location>
</feature>
<keyword evidence="3" id="KW-1185">Reference proteome</keyword>
<feature type="coiled-coil region" evidence="1">
    <location>
        <begin position="450"/>
        <end position="522"/>
    </location>
</feature>
<organism evidence="3 4">
    <name type="scientific">Saccoglossus kowalevskii</name>
    <name type="common">Acorn worm</name>
    <dbReference type="NCBI Taxonomy" id="10224"/>
    <lineage>
        <taxon>Eukaryota</taxon>
        <taxon>Metazoa</taxon>
        <taxon>Hemichordata</taxon>
        <taxon>Enteropneusta</taxon>
        <taxon>Harrimaniidae</taxon>
        <taxon>Saccoglossus</taxon>
    </lineage>
</organism>
<evidence type="ECO:0000313" key="4">
    <source>
        <dbReference type="RefSeq" id="XP_006824238.1"/>
    </source>
</evidence>
<dbReference type="SUPFAM" id="SSF58113">
    <property type="entry name" value="Apolipoprotein A-I"/>
    <property type="match status" value="1"/>
</dbReference>
<name>A0ABM0MW47_SACKO</name>
<dbReference type="Proteomes" id="UP000694865">
    <property type="component" value="Unplaced"/>
</dbReference>
<keyword evidence="1" id="KW-0175">Coiled coil</keyword>